<sequence>MKQDFKRTFTALLLLLSVSALDGQTYFSLRLSGGLTDINKGAFFQGDPATTTYNWNFENQVVEHWAFGLMVEHQLDEKLFLAWTNTYYPNRVFEVYCNGVAPCNFFRFDSWRTDLAVKRSFADAVLLGMGLGLNYIHNPEIGRYSSGNYSKVSLNTFNGAYFEYTAQMSLAYWYKRYMIEVAYFKGFGHRGIDREMLRPINELNLTLILQFKAPWSGKGRRGMELRF</sequence>
<accession>A0A098S8Z0</accession>
<evidence type="ECO:0008006" key="4">
    <source>
        <dbReference type="Google" id="ProtNLM"/>
    </source>
</evidence>
<dbReference type="RefSeq" id="WP_152605068.1">
    <property type="nucleotide sequence ID" value="NZ_JPOS01000035.1"/>
</dbReference>
<feature type="chain" id="PRO_5001947778" description="Outer membrane protein beta-barrel domain-containing protein" evidence="1">
    <location>
        <begin position="23"/>
        <end position="227"/>
    </location>
</feature>
<protein>
    <recommendedName>
        <fullName evidence="4">Outer membrane protein beta-barrel domain-containing protein</fullName>
    </recommendedName>
</protein>
<keyword evidence="1" id="KW-0732">Signal</keyword>
<name>A0A098S8Z0_9BACT</name>
<dbReference type="EMBL" id="JPOS01000035">
    <property type="protein sequence ID" value="KGE87552.1"/>
    <property type="molecule type" value="Genomic_DNA"/>
</dbReference>
<organism evidence="2 3">
    <name type="scientific">Phaeodactylibacter xiamenensis</name>
    <dbReference type="NCBI Taxonomy" id="1524460"/>
    <lineage>
        <taxon>Bacteria</taxon>
        <taxon>Pseudomonadati</taxon>
        <taxon>Bacteroidota</taxon>
        <taxon>Saprospiria</taxon>
        <taxon>Saprospirales</taxon>
        <taxon>Haliscomenobacteraceae</taxon>
        <taxon>Phaeodactylibacter</taxon>
    </lineage>
</organism>
<proteinExistence type="predicted"/>
<feature type="signal peptide" evidence="1">
    <location>
        <begin position="1"/>
        <end position="22"/>
    </location>
</feature>
<gene>
    <name evidence="2" type="ORF">IX84_15225</name>
</gene>
<dbReference type="Proteomes" id="UP000029736">
    <property type="component" value="Unassembled WGS sequence"/>
</dbReference>
<evidence type="ECO:0000256" key="1">
    <source>
        <dbReference type="SAM" id="SignalP"/>
    </source>
</evidence>
<evidence type="ECO:0000313" key="3">
    <source>
        <dbReference type="Proteomes" id="UP000029736"/>
    </source>
</evidence>
<reference evidence="2 3" key="1">
    <citation type="journal article" date="2014" name="Int. J. Syst. Evol. Microbiol.">
        <title>Phaeodactylibacter xiamenensis gen. nov., sp. nov., a member of the family Saprospiraceae isolated from the marine alga Phaeodactylum tricornutum.</title>
        <authorList>
            <person name="Chen Z.Jr."/>
            <person name="Lei X."/>
            <person name="Lai Q."/>
            <person name="Li Y."/>
            <person name="Zhang B."/>
            <person name="Zhang J."/>
            <person name="Zhang H."/>
            <person name="Yang L."/>
            <person name="Zheng W."/>
            <person name="Tian Y."/>
            <person name="Yu Z."/>
            <person name="Xu H.Jr."/>
            <person name="Zheng T."/>
        </authorList>
    </citation>
    <scope>NUCLEOTIDE SEQUENCE [LARGE SCALE GENOMIC DNA]</scope>
    <source>
        <strain evidence="2 3">KD52</strain>
    </source>
</reference>
<evidence type="ECO:0000313" key="2">
    <source>
        <dbReference type="EMBL" id="KGE87552.1"/>
    </source>
</evidence>
<keyword evidence="3" id="KW-1185">Reference proteome</keyword>
<comment type="caution">
    <text evidence="2">The sequence shown here is derived from an EMBL/GenBank/DDBJ whole genome shotgun (WGS) entry which is preliminary data.</text>
</comment>
<dbReference type="AlphaFoldDB" id="A0A098S8Z0"/>